<dbReference type="Gene3D" id="3.40.1580.10">
    <property type="entry name" value="SMI1/KNR4-like"/>
    <property type="match status" value="1"/>
</dbReference>
<dbReference type="SUPFAM" id="SSF160631">
    <property type="entry name" value="SMI1/KNR4-like"/>
    <property type="match status" value="1"/>
</dbReference>
<reference evidence="2 3" key="1">
    <citation type="submission" date="2018-01" db="EMBL/GenBank/DDBJ databases">
        <title>The whole genome sequencing and assembly of Paenibacillus chitinolyticus KCCM 41400 strain.</title>
        <authorList>
            <person name="Kim J.-Y."/>
            <person name="Park M.-K."/>
            <person name="Lee Y.-J."/>
            <person name="Yi H."/>
            <person name="Bahn Y.-S."/>
            <person name="Kim J.F."/>
            <person name="Lee D.-W."/>
        </authorList>
    </citation>
    <scope>NUCLEOTIDE SEQUENCE [LARGE SCALE GENOMIC DNA]</scope>
    <source>
        <strain evidence="2 3">KCCM 41400</strain>
    </source>
</reference>
<keyword evidence="4" id="KW-1185">Reference proteome</keyword>
<dbReference type="Proteomes" id="UP001527202">
    <property type="component" value="Unassembled WGS sequence"/>
</dbReference>
<reference evidence="1 4" key="2">
    <citation type="submission" date="2022-05" db="EMBL/GenBank/DDBJ databases">
        <title>Genome Sequencing of Bee-Associated Microbes.</title>
        <authorList>
            <person name="Dunlap C."/>
        </authorList>
    </citation>
    <scope>NUCLEOTIDE SEQUENCE [LARGE SCALE GENOMIC DNA]</scope>
    <source>
        <strain evidence="1 4">NRRL B-23120</strain>
    </source>
</reference>
<evidence type="ECO:0000313" key="4">
    <source>
        <dbReference type="Proteomes" id="UP001527202"/>
    </source>
</evidence>
<accession>A0A410WZ21</accession>
<name>A0A410WZ21_9BACL</name>
<dbReference type="KEGG" id="pchi:PC41400_19205"/>
<dbReference type="GeneID" id="95376925"/>
<evidence type="ECO:0000313" key="3">
    <source>
        <dbReference type="Proteomes" id="UP000288943"/>
    </source>
</evidence>
<dbReference type="EMBL" id="JAMDMJ010000015">
    <property type="protein sequence ID" value="MCY9597027.1"/>
    <property type="molecule type" value="Genomic_DNA"/>
</dbReference>
<sequence length="138" mass="16085">MRYTNIINSIRNNSSRHNFEVLSEDEIKRELEVEGIPKEYIDFLREVGYGTVNGTYFNFYSGLVEVDEILGHLFDEDSHPELKDVLLFGDNFSGDAVGFLTTDNWAIVEIWHDDDLSINPTEEKTFEEFVVTMFEKFN</sequence>
<dbReference type="OrthoDB" id="2623344at2"/>
<evidence type="ECO:0000313" key="1">
    <source>
        <dbReference type="EMBL" id="MCY9597027.1"/>
    </source>
</evidence>
<dbReference type="RefSeq" id="WP_042226982.1">
    <property type="nucleotide sequence ID" value="NZ_CP026520.1"/>
</dbReference>
<gene>
    <name evidence="1" type="ORF">M5X16_14725</name>
    <name evidence="2" type="ORF">PC41400_19205</name>
</gene>
<protein>
    <submittedName>
        <fullName evidence="2">SMI1/KNR4 family protein</fullName>
    </submittedName>
</protein>
<dbReference type="EMBL" id="CP026520">
    <property type="protein sequence ID" value="QAV19678.1"/>
    <property type="molecule type" value="Genomic_DNA"/>
</dbReference>
<dbReference type="Pfam" id="PF14568">
    <property type="entry name" value="SUKH_6"/>
    <property type="match status" value="1"/>
</dbReference>
<evidence type="ECO:0000313" key="2">
    <source>
        <dbReference type="EMBL" id="QAV19678.1"/>
    </source>
</evidence>
<organism evidence="2 3">
    <name type="scientific">Paenibacillus chitinolyticus</name>
    <dbReference type="NCBI Taxonomy" id="79263"/>
    <lineage>
        <taxon>Bacteria</taxon>
        <taxon>Bacillati</taxon>
        <taxon>Bacillota</taxon>
        <taxon>Bacilli</taxon>
        <taxon>Bacillales</taxon>
        <taxon>Paenibacillaceae</taxon>
        <taxon>Paenibacillus</taxon>
    </lineage>
</organism>
<dbReference type="InterPro" id="IPR037883">
    <property type="entry name" value="Knr4/Smi1-like_sf"/>
</dbReference>
<proteinExistence type="predicted"/>
<dbReference type="Proteomes" id="UP000288943">
    <property type="component" value="Chromosome"/>
</dbReference>
<dbReference type="AlphaFoldDB" id="A0A410WZ21"/>